<evidence type="ECO:0000256" key="1">
    <source>
        <dbReference type="SAM" id="MobiDB-lite"/>
    </source>
</evidence>
<dbReference type="Gene3D" id="3.60.15.10">
    <property type="entry name" value="Ribonuclease Z/Hydroxyacylglutathione hydrolase-like"/>
    <property type="match status" value="1"/>
</dbReference>
<name>A0A2T5M9B4_9EURO</name>
<dbReference type="GeneID" id="63817951"/>
<evidence type="ECO:0000313" key="3">
    <source>
        <dbReference type="Proteomes" id="UP000244073"/>
    </source>
</evidence>
<feature type="compositionally biased region" description="Polar residues" evidence="1">
    <location>
        <begin position="299"/>
        <end position="308"/>
    </location>
</feature>
<protein>
    <recommendedName>
        <fullName evidence="4">Metallo-beta-lactamase domain-containing protein</fullName>
    </recommendedName>
</protein>
<accession>A0A2T5M9B4</accession>
<evidence type="ECO:0008006" key="4">
    <source>
        <dbReference type="Google" id="ProtNLM"/>
    </source>
</evidence>
<dbReference type="Proteomes" id="UP000244073">
    <property type="component" value="Unassembled WGS sequence"/>
</dbReference>
<comment type="caution">
    <text evidence="2">The sequence shown here is derived from an EMBL/GenBank/DDBJ whole genome shotgun (WGS) entry which is preliminary data.</text>
</comment>
<dbReference type="EMBL" id="MSFN02000001">
    <property type="protein sequence ID" value="PTU25128.1"/>
    <property type="molecule type" value="Genomic_DNA"/>
</dbReference>
<dbReference type="SUPFAM" id="SSF56281">
    <property type="entry name" value="Metallo-hydrolase/oxidoreductase"/>
    <property type="match status" value="1"/>
</dbReference>
<feature type="region of interest" description="Disordered" evidence="1">
    <location>
        <begin position="289"/>
        <end position="308"/>
    </location>
</feature>
<dbReference type="VEuPathDB" id="FungiDB:P175DRAFT_063981"/>
<dbReference type="AlphaFoldDB" id="A0A2T5M9B4"/>
<dbReference type="RefSeq" id="XP_040756520.1">
    <property type="nucleotide sequence ID" value="XM_040901067.1"/>
</dbReference>
<organism evidence="2 3">
    <name type="scientific">Aspergillus ochraceoroseus IBT 24754</name>
    <dbReference type="NCBI Taxonomy" id="1392256"/>
    <lineage>
        <taxon>Eukaryota</taxon>
        <taxon>Fungi</taxon>
        <taxon>Dikarya</taxon>
        <taxon>Ascomycota</taxon>
        <taxon>Pezizomycotina</taxon>
        <taxon>Eurotiomycetes</taxon>
        <taxon>Eurotiomycetidae</taxon>
        <taxon>Eurotiales</taxon>
        <taxon>Aspergillaceae</taxon>
        <taxon>Aspergillus</taxon>
        <taxon>Aspergillus subgen. Nidulantes</taxon>
    </lineage>
</organism>
<evidence type="ECO:0000313" key="2">
    <source>
        <dbReference type="EMBL" id="PTU25128.1"/>
    </source>
</evidence>
<dbReference type="OrthoDB" id="4637052at2759"/>
<dbReference type="InterPro" id="IPR036866">
    <property type="entry name" value="RibonucZ/Hydroxyglut_hydro"/>
</dbReference>
<sequence length="375" mass="42628">MANEEWEVQSHHLNIDEGDAAVHLLIKHTTARRNTVSRIEKAVLIDGGRVEGQGHIKSMVNHLRHGGDYDNQLQYFDTIVITHWDGDHVGGINAYFREEITRVTLKYVEEEEIEDVDVLQRRIDRNLVPFTGAWNKSFTHIYAPYWNVEDSNTEKYKEVTAEPPGHWEFTELPNNVYQLRLRYTWGDKGDFWVPVGVLGTGKSLLGMDFFTHQRPYTNAHEAESPGTVSKRLRGASPVMFCVAVDMIVCAQKKVQDRKDHMEWDKKNLNNIQLKMAKHSQSMGFPKINDSKGHRAQGEVNPSSITGNTTGNNEASIGCMIIWPNNAGPRVTHCFFGDMGDEMEENILLWATEVTSDGVTRTPVKMDCIKLSHHGQ</sequence>
<proteinExistence type="predicted"/>
<reference evidence="2 3" key="1">
    <citation type="journal article" date="2018" name="Proc. Natl. Acad. Sci. U.S.A.">
        <title>Linking secondary metabolites to gene clusters through genome sequencing of six diverse Aspergillus species.</title>
        <authorList>
            <person name="Kaerboelling I."/>
            <person name="Vesth T.C."/>
            <person name="Frisvad J.C."/>
            <person name="Nybo J.L."/>
            <person name="Theobald S."/>
            <person name="Kuo A."/>
            <person name="Bowyer P."/>
            <person name="Matsuda Y."/>
            <person name="Mondo S."/>
            <person name="Lyhne E.K."/>
            <person name="Kogle M.E."/>
            <person name="Clum A."/>
            <person name="Lipzen A."/>
            <person name="Salamov A."/>
            <person name="Ngan C.Y."/>
            <person name="Daum C."/>
            <person name="Chiniquy J."/>
            <person name="Barry K."/>
            <person name="LaButti K."/>
            <person name="Haridas S."/>
            <person name="Simmons B.A."/>
            <person name="Magnuson J.K."/>
            <person name="Mortensen U.H."/>
            <person name="Larsen T.O."/>
            <person name="Grigoriev I.V."/>
            <person name="Baker S.E."/>
            <person name="Andersen M.R."/>
        </authorList>
    </citation>
    <scope>NUCLEOTIDE SEQUENCE [LARGE SCALE GENOMIC DNA]</scope>
    <source>
        <strain evidence="2 3">IBT 24754</strain>
    </source>
</reference>
<gene>
    <name evidence="2" type="ORF">P175DRAFT_063981</name>
</gene>